<dbReference type="InterPro" id="IPR057260">
    <property type="entry name" value="Ribosomal_L19e_C"/>
</dbReference>
<feature type="domain" description="Large ribosomal subunit protein eL19" evidence="5">
    <location>
        <begin position="2"/>
        <end position="145"/>
    </location>
</feature>
<evidence type="ECO:0000256" key="1">
    <source>
        <dbReference type="ARBA" id="ARBA00011082"/>
    </source>
</evidence>
<dbReference type="InterPro" id="IPR057259">
    <property type="entry name" value="Ribosomal_L19e"/>
</dbReference>
<dbReference type="Gene3D" id="1.10.1650.10">
    <property type="match status" value="1"/>
</dbReference>
<protein>
    <recommendedName>
        <fullName evidence="4">Large ribosomal subunit protein eL19</fullName>
    </recommendedName>
</protein>
<dbReference type="GO" id="GO:0070180">
    <property type="term" value="F:large ribosomal subunit rRNA binding"/>
    <property type="evidence" value="ECO:0007669"/>
    <property type="project" value="UniProtKB-UniRule"/>
</dbReference>
<dbReference type="Proteomes" id="UP000186851">
    <property type="component" value="Chromosome"/>
</dbReference>
<dbReference type="Pfam" id="PF01280">
    <property type="entry name" value="Ribosomal_L19e"/>
    <property type="match status" value="1"/>
</dbReference>
<reference evidence="6" key="1">
    <citation type="journal article" date="2017" name="Nature">
        <title>Asgard archaea illuminate the origin of eukaryotic cellular complexity.</title>
        <authorList>
            <person name="Zaremba-Niedzwiedzka K."/>
            <person name="Caceres E.F."/>
            <person name="Saw J.H."/>
            <person name="Backstrom D."/>
            <person name="Juzokaite L."/>
            <person name="Vancaester E."/>
            <person name="Seitz K.W."/>
            <person name="Anantharaman K."/>
            <person name="Starnawski P."/>
            <person name="Kjeldsen K.U."/>
            <person name="Scott M.B."/>
            <person name="Nunoura T."/>
            <person name="Banfield J.F."/>
            <person name="Schramm A."/>
            <person name="Baker B.J."/>
            <person name="Spang A."/>
            <person name="Ettema T.J.G."/>
        </authorList>
    </citation>
    <scope>NUCLEOTIDE SEQUENCE</scope>
    <source>
        <strain evidence="6">LCB_4</strain>
    </source>
</reference>
<proteinExistence type="inferred from homology"/>
<evidence type="ECO:0000259" key="5">
    <source>
        <dbReference type="SMART" id="SM01416"/>
    </source>
</evidence>
<dbReference type="InterPro" id="IPR035970">
    <property type="entry name" value="60S_ribosomal_eL19_sf"/>
</dbReference>
<name>A0AAF0D185_ODILC</name>
<keyword evidence="2 4" id="KW-0689">Ribosomal protein</keyword>
<dbReference type="InterPro" id="IPR015972">
    <property type="entry name" value="Ribosomal_eL19_dom1"/>
</dbReference>
<dbReference type="GO" id="GO:0003735">
    <property type="term" value="F:structural constituent of ribosome"/>
    <property type="evidence" value="ECO:0007669"/>
    <property type="project" value="InterPro"/>
</dbReference>
<dbReference type="InterPro" id="IPR039547">
    <property type="entry name" value="Ribosomal_eL19"/>
</dbReference>
<accession>A0AAF0D185</accession>
<comment type="similarity">
    <text evidence="1 4">Belongs to the eukaryotic ribosomal protein eL19 family.</text>
</comment>
<gene>
    <name evidence="4" type="primary">rpl19e</name>
    <name evidence="6" type="ORF">OdinLCB4_005125</name>
</gene>
<dbReference type="GO" id="GO:0006412">
    <property type="term" value="P:translation"/>
    <property type="evidence" value="ECO:0007669"/>
    <property type="project" value="UniProtKB-UniRule"/>
</dbReference>
<dbReference type="EMBL" id="CP091871">
    <property type="protein sequence ID" value="WEU39855.1"/>
    <property type="molecule type" value="Genomic_DNA"/>
</dbReference>
<evidence type="ECO:0000256" key="2">
    <source>
        <dbReference type="ARBA" id="ARBA00022980"/>
    </source>
</evidence>
<dbReference type="HAMAP" id="MF_01475">
    <property type="entry name" value="Ribosomal_eL19"/>
    <property type="match status" value="1"/>
</dbReference>
<dbReference type="NCBIfam" id="NF006343">
    <property type="entry name" value="PRK08570.1"/>
    <property type="match status" value="1"/>
</dbReference>
<evidence type="ECO:0000313" key="7">
    <source>
        <dbReference type="Proteomes" id="UP000186851"/>
    </source>
</evidence>
<dbReference type="GO" id="GO:0022625">
    <property type="term" value="C:cytosolic large ribosomal subunit"/>
    <property type="evidence" value="ECO:0007669"/>
    <property type="project" value="InterPro"/>
</dbReference>
<organism evidence="6 7">
    <name type="scientific">Odinarchaeota yellowstonii (strain LCB_4)</name>
    <dbReference type="NCBI Taxonomy" id="1841599"/>
    <lineage>
        <taxon>Archaea</taxon>
        <taxon>Promethearchaeati</taxon>
        <taxon>Candidatus Odinarchaeota</taxon>
        <taxon>Candidatus Odinarchaeia</taxon>
        <taxon>Candidatus Odinarchaeales</taxon>
        <taxon>Candidatus Odinarchaeaceae</taxon>
        <taxon>Candidatus Odinarchaeum</taxon>
    </lineage>
</organism>
<keyword evidence="3 4" id="KW-0687">Ribonucleoprotein</keyword>
<dbReference type="CDD" id="cd00481">
    <property type="entry name" value="Ribosomal_L19e"/>
    <property type="match status" value="1"/>
</dbReference>
<sequence length="149" mass="17478">MSVRPQKELAAKILKVGKSRVWIDPNRIDDVMIAIRRQDIKKLIHEKVIAKKPVTSISRGRVRINIQKKKRGLKVGPGSRKGHKLSTIPDKKLWACRIRKQREYLQQLRDRRLLSTTNYRMLYLRAKGGEFKSLAQLKAFITQNKLLRR</sequence>
<comment type="function">
    <text evidence="4">Binds to the 23S rRNA.</text>
</comment>
<evidence type="ECO:0000256" key="3">
    <source>
        <dbReference type="ARBA" id="ARBA00023274"/>
    </source>
</evidence>
<keyword evidence="4" id="KW-0699">rRNA-binding</keyword>
<dbReference type="FunFam" id="1.10.1650.10:FF:000001">
    <property type="entry name" value="Ribosomal protein L19"/>
    <property type="match status" value="1"/>
</dbReference>
<dbReference type="AlphaFoldDB" id="A0AAF0D185"/>
<dbReference type="Gene3D" id="1.10.1200.240">
    <property type="match status" value="1"/>
</dbReference>
<keyword evidence="4" id="KW-0694">RNA-binding</keyword>
<dbReference type="SMART" id="SM01416">
    <property type="entry name" value="Ribosomal_L19e"/>
    <property type="match status" value="1"/>
</dbReference>
<evidence type="ECO:0000313" key="6">
    <source>
        <dbReference type="EMBL" id="WEU39855.1"/>
    </source>
</evidence>
<dbReference type="Pfam" id="PF25476">
    <property type="entry name" value="Ribosomal_L19e_C"/>
    <property type="match status" value="1"/>
</dbReference>
<dbReference type="SUPFAM" id="SSF48140">
    <property type="entry name" value="Ribosomal protein L19 (L19e)"/>
    <property type="match status" value="1"/>
</dbReference>
<dbReference type="InterPro" id="IPR000196">
    <property type="entry name" value="Ribosomal_eL19_dom"/>
</dbReference>
<evidence type="ECO:0000256" key="4">
    <source>
        <dbReference type="HAMAP-Rule" id="MF_01475"/>
    </source>
</evidence>
<dbReference type="KEGG" id="oyw:OdinLCB4_005125"/>
<reference evidence="6" key="2">
    <citation type="journal article" date="2022" name="Nat. Microbiol.">
        <title>A closed Candidatus Odinarchaeum chromosome exposes Asgard archaeal viruses.</title>
        <authorList>
            <person name="Tamarit D."/>
            <person name="Caceres E.F."/>
            <person name="Krupovic M."/>
            <person name="Nijland R."/>
            <person name="Eme L."/>
            <person name="Robinson N.P."/>
            <person name="Ettema T.J.G."/>
        </authorList>
    </citation>
    <scope>NUCLEOTIDE SEQUENCE</scope>
    <source>
        <strain evidence="6">LCB_4</strain>
    </source>
</reference>
<comment type="subunit">
    <text evidence="4">Part of the 50S ribosomal subunit.</text>
</comment>
<dbReference type="PANTHER" id="PTHR10722">
    <property type="entry name" value="60S RIBOSOMAL PROTEIN L19"/>
    <property type="match status" value="1"/>
</dbReference>